<dbReference type="InterPro" id="IPR039261">
    <property type="entry name" value="FNR_nucleotide-bd"/>
</dbReference>
<dbReference type="PROSITE" id="PS51384">
    <property type="entry name" value="FAD_FR"/>
    <property type="match status" value="1"/>
</dbReference>
<dbReference type="STRING" id="1206466.K0KJ85"/>
<dbReference type="Gene3D" id="2.40.30.10">
    <property type="entry name" value="Translation factors"/>
    <property type="match status" value="1"/>
</dbReference>
<dbReference type="Proteomes" id="UP000009328">
    <property type="component" value="Unassembled WGS sequence"/>
</dbReference>
<keyword evidence="6" id="KW-0408">Iron</keyword>
<dbReference type="AlphaFoldDB" id="K0KJ85"/>
<dbReference type="PANTHER" id="PTHR43396">
    <property type="entry name" value="FLAVOHEMOPROTEIN"/>
    <property type="match status" value="1"/>
</dbReference>
<dbReference type="GO" id="GO:0046210">
    <property type="term" value="P:nitric oxide catabolic process"/>
    <property type="evidence" value="ECO:0007669"/>
    <property type="project" value="TreeGrafter"/>
</dbReference>
<comment type="similarity">
    <text evidence="1">In the C-terminal section; belongs to the flavoprotein pyridine nucleotide cytochrome reductase family.</text>
</comment>
<dbReference type="GO" id="GO:0020037">
    <property type="term" value="F:heme binding"/>
    <property type="evidence" value="ECO:0007669"/>
    <property type="project" value="InterPro"/>
</dbReference>
<keyword evidence="4" id="KW-0349">Heme</keyword>
<dbReference type="EC" id="1.14.12.17" evidence="2"/>
<dbReference type="SUPFAM" id="SSF52343">
    <property type="entry name" value="Ferredoxin reductase-like, C-terminal NADP-linked domain"/>
    <property type="match status" value="1"/>
</dbReference>
<dbReference type="GO" id="GO:0009636">
    <property type="term" value="P:response to toxic substance"/>
    <property type="evidence" value="ECO:0007669"/>
    <property type="project" value="UniProtKB-KW"/>
</dbReference>
<evidence type="ECO:0000259" key="11">
    <source>
        <dbReference type="PROSITE" id="PS51384"/>
    </source>
</evidence>
<dbReference type="CDD" id="cd19754">
    <property type="entry name" value="FHb_fungal-globin"/>
    <property type="match status" value="1"/>
</dbReference>
<dbReference type="PROSITE" id="PS01033">
    <property type="entry name" value="GLOBIN"/>
    <property type="match status" value="1"/>
</dbReference>
<dbReference type="SUPFAM" id="SSF46458">
    <property type="entry name" value="Globin-like"/>
    <property type="match status" value="1"/>
</dbReference>
<feature type="domain" description="FAD-binding FR-type" evidence="11">
    <location>
        <begin position="153"/>
        <end position="265"/>
    </location>
</feature>
<dbReference type="InterPro" id="IPR012292">
    <property type="entry name" value="Globin/Proto"/>
</dbReference>
<organism evidence="12 13">
    <name type="scientific">Wickerhamomyces ciferrii (strain ATCC 14091 / BCRC 22168 / CBS 111 / JCM 3599 / NBRC 0793 / NRRL Y-1031 F-60-10)</name>
    <name type="common">Yeast</name>
    <name type="synonym">Pichia ciferrii</name>
    <dbReference type="NCBI Taxonomy" id="1206466"/>
    <lineage>
        <taxon>Eukaryota</taxon>
        <taxon>Fungi</taxon>
        <taxon>Dikarya</taxon>
        <taxon>Ascomycota</taxon>
        <taxon>Saccharomycotina</taxon>
        <taxon>Saccharomycetes</taxon>
        <taxon>Phaffomycetales</taxon>
        <taxon>Wickerhamomycetaceae</taxon>
        <taxon>Wickerhamomyces</taxon>
    </lineage>
</organism>
<gene>
    <name evidence="12" type="ORF">BN7_4857</name>
</gene>
<evidence type="ECO:0000256" key="1">
    <source>
        <dbReference type="ARBA" id="ARBA00006401"/>
    </source>
</evidence>
<dbReference type="InterPro" id="IPR009050">
    <property type="entry name" value="Globin-like_sf"/>
</dbReference>
<evidence type="ECO:0000256" key="4">
    <source>
        <dbReference type="ARBA" id="ARBA00022617"/>
    </source>
</evidence>
<dbReference type="HOGENOM" id="CLU_003827_12_0_1"/>
<dbReference type="FunCoup" id="K0KJ85">
    <property type="interactions" value="380"/>
</dbReference>
<evidence type="ECO:0000256" key="5">
    <source>
        <dbReference type="ARBA" id="ARBA00022723"/>
    </source>
</evidence>
<evidence type="ECO:0000256" key="7">
    <source>
        <dbReference type="ARBA" id="ARBA00023027"/>
    </source>
</evidence>
<dbReference type="GO" id="GO:0071500">
    <property type="term" value="P:cellular response to nitrosative stress"/>
    <property type="evidence" value="ECO:0007669"/>
    <property type="project" value="TreeGrafter"/>
</dbReference>
<dbReference type="EMBL" id="CAIF01000187">
    <property type="protein sequence ID" value="CCH45275.1"/>
    <property type="molecule type" value="Genomic_DNA"/>
</dbReference>
<dbReference type="InParanoid" id="K0KJ85"/>
<evidence type="ECO:0000256" key="2">
    <source>
        <dbReference type="ARBA" id="ARBA00012229"/>
    </source>
</evidence>
<evidence type="ECO:0000256" key="3">
    <source>
        <dbReference type="ARBA" id="ARBA00022575"/>
    </source>
</evidence>
<keyword evidence="5" id="KW-0479">Metal-binding</keyword>
<evidence type="ECO:0000259" key="10">
    <source>
        <dbReference type="PROSITE" id="PS01033"/>
    </source>
</evidence>
<comment type="caution">
    <text evidence="12">The sequence shown here is derived from an EMBL/GenBank/DDBJ whole genome shotgun (WGS) entry which is preliminary data.</text>
</comment>
<dbReference type="PANTHER" id="PTHR43396:SF3">
    <property type="entry name" value="FLAVOHEMOPROTEIN"/>
    <property type="match status" value="1"/>
</dbReference>
<dbReference type="GO" id="GO:0071949">
    <property type="term" value="F:FAD binding"/>
    <property type="evidence" value="ECO:0007669"/>
    <property type="project" value="TreeGrafter"/>
</dbReference>
<evidence type="ECO:0000313" key="13">
    <source>
        <dbReference type="Proteomes" id="UP000009328"/>
    </source>
</evidence>
<evidence type="ECO:0000256" key="8">
    <source>
        <dbReference type="ARBA" id="ARBA00048649"/>
    </source>
</evidence>
<keyword evidence="3" id="KW-0216">Detoxification</keyword>
<name>K0KJ85_WICCF</name>
<accession>K0KJ85</accession>
<dbReference type="GO" id="GO:0046872">
    <property type="term" value="F:metal ion binding"/>
    <property type="evidence" value="ECO:0007669"/>
    <property type="project" value="UniProtKB-KW"/>
</dbReference>
<keyword evidence="12" id="KW-0560">Oxidoreductase</keyword>
<dbReference type="Gene3D" id="1.10.490.10">
    <property type="entry name" value="Globins"/>
    <property type="match status" value="1"/>
</dbReference>
<dbReference type="InterPro" id="IPR017938">
    <property type="entry name" value="Riboflavin_synthase-like_b-brl"/>
</dbReference>
<dbReference type="InterPro" id="IPR017927">
    <property type="entry name" value="FAD-bd_FR_type"/>
</dbReference>
<keyword evidence="7" id="KW-0520">NAD</keyword>
<dbReference type="eggNOG" id="KOG3378">
    <property type="taxonomic scope" value="Eukaryota"/>
</dbReference>
<dbReference type="GO" id="GO:0019825">
    <property type="term" value="F:oxygen binding"/>
    <property type="evidence" value="ECO:0007669"/>
    <property type="project" value="InterPro"/>
</dbReference>
<comment type="catalytic activity">
    <reaction evidence="9">
        <text>2 nitric oxide + NADPH + 2 O2 = 2 nitrate + NADP(+) + H(+)</text>
        <dbReference type="Rhea" id="RHEA:19465"/>
        <dbReference type="ChEBI" id="CHEBI:15378"/>
        <dbReference type="ChEBI" id="CHEBI:15379"/>
        <dbReference type="ChEBI" id="CHEBI:16480"/>
        <dbReference type="ChEBI" id="CHEBI:17632"/>
        <dbReference type="ChEBI" id="CHEBI:57783"/>
        <dbReference type="ChEBI" id="CHEBI:58349"/>
        <dbReference type="EC" id="1.14.12.17"/>
    </reaction>
</comment>
<dbReference type="SUPFAM" id="SSF63380">
    <property type="entry name" value="Riboflavin synthase domain-like"/>
    <property type="match status" value="1"/>
</dbReference>
<evidence type="ECO:0000256" key="6">
    <source>
        <dbReference type="ARBA" id="ARBA00023004"/>
    </source>
</evidence>
<evidence type="ECO:0000256" key="9">
    <source>
        <dbReference type="ARBA" id="ARBA00049433"/>
    </source>
</evidence>
<comment type="catalytic activity">
    <reaction evidence="8">
        <text>2 nitric oxide + NADH + 2 O2 = 2 nitrate + NAD(+) + H(+)</text>
        <dbReference type="Rhea" id="RHEA:19469"/>
        <dbReference type="ChEBI" id="CHEBI:15378"/>
        <dbReference type="ChEBI" id="CHEBI:15379"/>
        <dbReference type="ChEBI" id="CHEBI:16480"/>
        <dbReference type="ChEBI" id="CHEBI:17632"/>
        <dbReference type="ChEBI" id="CHEBI:57540"/>
        <dbReference type="ChEBI" id="CHEBI:57945"/>
        <dbReference type="EC" id="1.14.12.17"/>
    </reaction>
</comment>
<dbReference type="GO" id="GO:0008941">
    <property type="term" value="F:nitric oxide dioxygenase NAD(P)H activity"/>
    <property type="evidence" value="ECO:0007669"/>
    <property type="project" value="UniProtKB-EC"/>
</dbReference>
<reference evidence="12 13" key="1">
    <citation type="journal article" date="2012" name="Eukaryot. Cell">
        <title>Draft genome sequence of Wickerhamomyces ciferrii NRRL Y-1031 F-60-10.</title>
        <authorList>
            <person name="Schneider J."/>
            <person name="Andrea H."/>
            <person name="Blom J."/>
            <person name="Jaenicke S."/>
            <person name="Ruckert C."/>
            <person name="Schorsch C."/>
            <person name="Szczepanowski R."/>
            <person name="Farwick M."/>
            <person name="Goesmann A."/>
            <person name="Puhler A."/>
            <person name="Schaffer S."/>
            <person name="Tauch A."/>
            <person name="Kohler T."/>
            <person name="Brinkrolf K."/>
        </authorList>
    </citation>
    <scope>NUCLEOTIDE SEQUENCE [LARGE SCALE GENOMIC DNA]</scope>
    <source>
        <strain evidence="13">ATCC 14091 / BCRC 22168 / CBS 111 / JCM 3599 / NBRC 0793 / NRRL Y-1031 F-60-10</strain>
    </source>
</reference>
<dbReference type="InterPro" id="IPR000971">
    <property type="entry name" value="Globin"/>
</dbReference>
<protein>
    <recommendedName>
        <fullName evidence="2">nitric oxide dioxygenase</fullName>
        <ecNumber evidence="2">1.14.12.17</ecNumber>
    </recommendedName>
</protein>
<dbReference type="Pfam" id="PF00042">
    <property type="entry name" value="Globin"/>
    <property type="match status" value="1"/>
</dbReference>
<sequence>MPLTDKQKEIITASIPFLESNGVELTANFYAYMLETYPEVRPFFNKTHQKTKSQPKILAFALVNYAKNINDLTPLLGFVRQIVEKHVGLQVTPEQYDIVGTCLLKTLSEMLGEAATEEFIEAWKVAYFDLANILIGLEKERYATELKIENAWLGFKDATVFKIVEESDSIKSIYIKANDGKLPKFQPGQYITIRLETDDEQSLQSREYSLSNEYNDLISQEHGLDHYRISIRKIPNGIASNFIHNHVSEGFKLQITSPYGKLLEPALKSIEERTEEVNKPVVFFVGGIGITPSLSLVEYFLSRGNDVKLFLSNSNTTSRPFNDWVSTIVSKYPNLLQVNEYISKGVESNSKLNLPTGSNYKVHDRRINTSDLSFFTKENINDYNYYLIGPLPFMKVIQDDLSGKGLDVSTINSEQFGPVSV</sequence>
<keyword evidence="13" id="KW-1185">Reference proteome</keyword>
<feature type="domain" description="Globin" evidence="10">
    <location>
        <begin position="2"/>
        <end position="139"/>
    </location>
</feature>
<dbReference type="FunFam" id="1.10.490.10:FF:000003">
    <property type="entry name" value="Flavohemoprotein"/>
    <property type="match status" value="1"/>
</dbReference>
<proteinExistence type="inferred from homology"/>
<dbReference type="Gene3D" id="3.40.50.80">
    <property type="entry name" value="Nucleotide-binding domain of ferredoxin-NADP reductase (FNR) module"/>
    <property type="match status" value="1"/>
</dbReference>
<evidence type="ECO:0000313" key="12">
    <source>
        <dbReference type="EMBL" id="CCH45275.1"/>
    </source>
</evidence>